<dbReference type="Pfam" id="PF13750">
    <property type="entry name" value="Big_3_3"/>
    <property type="match status" value="2"/>
</dbReference>
<dbReference type="InterPro" id="IPR013783">
    <property type="entry name" value="Ig-like_fold"/>
</dbReference>
<keyword evidence="1" id="KW-1133">Transmembrane helix</keyword>
<reference evidence="4 5" key="1">
    <citation type="submission" date="2016-10" db="EMBL/GenBank/DDBJ databases">
        <authorList>
            <person name="de Groot N.N."/>
        </authorList>
    </citation>
    <scope>NUCLEOTIDE SEQUENCE [LARGE SCALE GENOMIC DNA]</scope>
    <source>
        <strain evidence="4 5">CGMCC 1.10434</strain>
    </source>
</reference>
<evidence type="ECO:0000313" key="5">
    <source>
        <dbReference type="Proteomes" id="UP000199300"/>
    </source>
</evidence>
<feature type="domain" description="Ig-like" evidence="2">
    <location>
        <begin position="1481"/>
        <end position="1508"/>
    </location>
</feature>
<evidence type="ECO:0000313" key="4">
    <source>
        <dbReference type="EMBL" id="SEO61154.1"/>
    </source>
</evidence>
<dbReference type="InterPro" id="IPR022038">
    <property type="entry name" value="Ig-like_bact"/>
</dbReference>
<evidence type="ECO:0000259" key="3">
    <source>
        <dbReference type="Pfam" id="PF13750"/>
    </source>
</evidence>
<feature type="domain" description="Ig-like" evidence="2">
    <location>
        <begin position="1359"/>
        <end position="1405"/>
    </location>
</feature>
<feature type="domain" description="Ig-like" evidence="3">
    <location>
        <begin position="327"/>
        <end position="455"/>
    </location>
</feature>
<evidence type="ECO:0000259" key="2">
    <source>
        <dbReference type="Pfam" id="PF12245"/>
    </source>
</evidence>
<sequence>MAELYQKKKKIFIFPTIAITLLFLIIFSSDAFSSSELQIKVTYDGIEWDARETFPFDQEWFTIDNQVKLTLDLSQYFDEDNERQEQPFSLTATFEGNTIEPDLLAPVGADQDEFQGLFEVRYSLPEEDGWLELSLNIAESNDWGIPSDQNPINLTIIKDTQAPVINISGVADGAVYYPDDRWWIGEDYPTVTVEIDDLYTSEGLLEVNVNGEGQSISRNGDSSTFSTEFTTDSDGIYHVEVLASDRAGHHREESLTFYINNDGPVLELSVDGEPIQSAAHVQSGDLYLVLENQAPIAAVALDITRDGAAYELTEGIVRDGTTATLSEALPDGFYQLDLAVEDAGGVTHELDQLSFTVDSTAPVIDLIDQQGEQVPDRSDEAIGRVTLEVADLNLDIDQTNVSIEREDLTGREAVRLSTREEDDRLNVLFNMNRSGVYHIEVEARDYAGNLTTYNQTVVVDFDQPTVRVTDEQGEDVTDVYFEPVVLTFTLADLTLDLDATDFSVQKQNPTTGEMEDFLTKTDLSTDGLYTSVTKALAEGYYQIDVTAVNQFGRETSYNGSVLVDEHDPIIELNSSIEQGAHINQTDIEELGFDQFLNIIIEEPHLDTKQLTMTRILADGSETIYAQDQLGQWLQAETDQKRYDFIVENNLWLEDGYYIIEIMAEDRAGRVSNDYFSFVVDDTAPVIEVSQLDRYYNEQAIAEIIVTEEHYQSNTVTVAIEKQDRDGHFQDYQHAFPEWRNDGSVTRATYLFDEDGTYRLSVSATDQAGNQANSAAKTFTINQSAPELIVDGVDDHRHYNHPRDVSITIGSPFLNLEQSSLTVEKWNEQSGVFESYHTDNEPVTTAQTITLAETFAAEGVYRLTLDGTDLAGNIAETKVVRFTIDKEAPVVGITGVDHGGFYSENQSLTLSVFEKYFPTNQVDLTMSRNGEDISDSVLNQIGPEWMHHGEQSSAVFETFRDGFYRVRLEAEDAAGNQAEAVETEFTIDSAFPSITVRGIEGDVHYEEDRLMEIEITDHDFDINRIEVTKDGEPYEVGEFEITRRIFRESIARLNYGFTEEGSYDVFIESIDRADNRSTESISFTIDKTAPVLSVGKQLDGEFVIAEFIRSEGINKLVPIELTELHIKEQTVRIEKTAPDSTTQGWTNDELGVWEHVDEETYQFVFTEDFYQADGDYTLTVSVEDYAGHSRKQSIRFVVDNTKPVIQLSDLARYNNQPVRQDIEVIENNYQTNDVTIRVYRRNRNGNYVRYDHQQLSNWRNSGRRSQLALDFDQDGTYRVVVDAIDAAGNVADTATQTFAVDQTAPTLSLTGVADGQYYNRNRPVTVRVTDDNLNPDRTNLAVYKLNYQSGEMERYRDVANVSFSDTSADWRHVFRTNDEGVFEIRLRATDRAGNTSEHETIRFTVDATAPVLQANQITDGTYYPSAQTAQFLVRERHFSSNTVNFEITRNGQTYTDTVEGNRGPGWRTSSFESRLNYRFDQDGAYTIAMEATDAAGNAASTVNKQFVIDTIRPVIEIEGVENGEYYNMDRPVTIRVRDVNLDQQTVSVTRDGVNYPLGNFSVNEQAYRESTATLSHTFTEEGDYQMIVNAVDKAGHQDQMEISFTVDKTAPEITPRMSVGGEIIEDGSYINRVFTPFFELDQPDVDTIDSVVLNGGSNIAGNVPTASEEMQYNYEVTASDRAGNVTTLNVSFTVDTTRPELDISGIIEGYFNESMTPIVTYSDLHLDEEGSTVTLNGDTFVNGTTLVDEQDYVLRASIADLAENVTERTIVFTIDKTAPIIRFTEPLSNQYFNDVVIPEFFIEDMTDYEIIALTLNGQPYELGQPIETEGKHVLYFEVVDRAGNIKQLTVEFIIDMTPPEFIIEGVEDEARYYENVSVDLTLLNDEDVIQSLTINGEDHLDELAEGSAQIRFTDPANYQISAQAYDLAGNETTLDLSFEIAEKTVFMKWYENRPLFAGSLIGLLALSGTGGAILYKKRRIDK</sequence>
<feature type="transmembrane region" description="Helical" evidence="1">
    <location>
        <begin position="1954"/>
        <end position="1974"/>
    </location>
</feature>
<dbReference type="STRING" id="872970.SAMN04488134_109145"/>
<protein>
    <submittedName>
        <fullName evidence="4">Ig-like domain (Group 3)</fullName>
    </submittedName>
</protein>
<feature type="domain" description="Ig-like" evidence="2">
    <location>
        <begin position="1254"/>
        <end position="1301"/>
    </location>
</feature>
<name>A0A1H8R4U9_9BACI</name>
<dbReference type="EMBL" id="FODJ01000009">
    <property type="protein sequence ID" value="SEO61154.1"/>
    <property type="molecule type" value="Genomic_DNA"/>
</dbReference>
<feature type="transmembrane region" description="Helical" evidence="1">
    <location>
        <begin position="12"/>
        <end position="32"/>
    </location>
</feature>
<organism evidence="4 5">
    <name type="scientific">Amphibacillus marinus</name>
    <dbReference type="NCBI Taxonomy" id="872970"/>
    <lineage>
        <taxon>Bacteria</taxon>
        <taxon>Bacillati</taxon>
        <taxon>Bacillota</taxon>
        <taxon>Bacilli</taxon>
        <taxon>Bacillales</taxon>
        <taxon>Bacillaceae</taxon>
        <taxon>Amphibacillus</taxon>
    </lineage>
</organism>
<dbReference type="RefSeq" id="WP_091498956.1">
    <property type="nucleotide sequence ID" value="NZ_FODJ01000009.1"/>
</dbReference>
<proteinExistence type="predicted"/>
<keyword evidence="1" id="KW-0812">Transmembrane</keyword>
<dbReference type="Pfam" id="PF12245">
    <property type="entry name" value="Big_3_2"/>
    <property type="match status" value="3"/>
</dbReference>
<feature type="domain" description="Ig-like" evidence="3">
    <location>
        <begin position="1058"/>
        <end position="1195"/>
    </location>
</feature>
<evidence type="ECO:0000256" key="1">
    <source>
        <dbReference type="SAM" id="Phobius"/>
    </source>
</evidence>
<gene>
    <name evidence="4" type="ORF">SAMN04488134_109145</name>
</gene>
<keyword evidence="1" id="KW-0472">Membrane</keyword>
<dbReference type="Proteomes" id="UP000199300">
    <property type="component" value="Unassembled WGS sequence"/>
</dbReference>
<accession>A0A1H8R4U9</accession>
<dbReference type="Gene3D" id="2.60.40.10">
    <property type="entry name" value="Immunoglobulins"/>
    <property type="match status" value="7"/>
</dbReference>
<keyword evidence="5" id="KW-1185">Reference proteome</keyword>